<dbReference type="SUPFAM" id="SSF55248">
    <property type="entry name" value="PCD-like"/>
    <property type="match status" value="1"/>
</dbReference>
<dbReference type="NCBIfam" id="NF002017">
    <property type="entry name" value="PRK00823.1-2"/>
    <property type="match status" value="1"/>
</dbReference>
<comment type="catalytic activity">
    <reaction evidence="1">
        <text>(4aS,6R)-4a-hydroxy-L-erythro-5,6,7,8-tetrahydrobiopterin = (6R)-L-erythro-6,7-dihydrobiopterin + H2O</text>
        <dbReference type="Rhea" id="RHEA:11920"/>
        <dbReference type="ChEBI" id="CHEBI:15377"/>
        <dbReference type="ChEBI" id="CHEBI:15642"/>
        <dbReference type="ChEBI" id="CHEBI:43120"/>
        <dbReference type="EC" id="4.2.1.96"/>
    </reaction>
</comment>
<evidence type="ECO:0000256" key="3">
    <source>
        <dbReference type="ARBA" id="ARBA00013252"/>
    </source>
</evidence>
<dbReference type="Gene3D" id="3.30.1360.20">
    <property type="entry name" value="Transcriptional coactivator/pterin dehydratase"/>
    <property type="match status" value="1"/>
</dbReference>
<dbReference type="InterPro" id="IPR001533">
    <property type="entry name" value="Pterin_deHydtase"/>
</dbReference>
<organism evidence="6 7">
    <name type="scientific">Planosporangium mesophilum</name>
    <dbReference type="NCBI Taxonomy" id="689768"/>
    <lineage>
        <taxon>Bacteria</taxon>
        <taxon>Bacillati</taxon>
        <taxon>Actinomycetota</taxon>
        <taxon>Actinomycetes</taxon>
        <taxon>Micromonosporales</taxon>
        <taxon>Micromonosporaceae</taxon>
        <taxon>Planosporangium</taxon>
    </lineage>
</organism>
<keyword evidence="7" id="KW-1185">Reference proteome</keyword>
<dbReference type="PANTHER" id="PTHR12599:SF0">
    <property type="entry name" value="PTERIN-4-ALPHA-CARBINOLAMINE DEHYDRATASE"/>
    <property type="match status" value="1"/>
</dbReference>
<dbReference type="CDD" id="cd00488">
    <property type="entry name" value="PCD_DCoH"/>
    <property type="match status" value="1"/>
</dbReference>
<comment type="caution">
    <text evidence="6">The sequence shown here is derived from an EMBL/GenBank/DDBJ whole genome shotgun (WGS) entry which is preliminary data.</text>
</comment>
<evidence type="ECO:0000256" key="1">
    <source>
        <dbReference type="ARBA" id="ARBA00001554"/>
    </source>
</evidence>
<proteinExistence type="inferred from homology"/>
<dbReference type="GO" id="GO:0008124">
    <property type="term" value="F:4-alpha-hydroxytetrahydrobiopterin dehydratase activity"/>
    <property type="evidence" value="ECO:0007669"/>
    <property type="project" value="UniProtKB-EC"/>
</dbReference>
<dbReference type="PANTHER" id="PTHR12599">
    <property type="entry name" value="PTERIN-4-ALPHA-CARBINOLAMINE DEHYDRATASE"/>
    <property type="match status" value="1"/>
</dbReference>
<name>A0A8J3TGM2_9ACTN</name>
<sequence length="101" mass="10791">MGMAALLSPDEVAGALAELDGWSGDTREIRRTLDAPSFPAAIRLVVEVAKVAEDADHHPDIDIRWRTVTFALSTHSEGGVTAKDTALARRIDELAEAHASS</sequence>
<dbReference type="EC" id="4.2.1.96" evidence="3"/>
<evidence type="ECO:0000256" key="2">
    <source>
        <dbReference type="ARBA" id="ARBA00006472"/>
    </source>
</evidence>
<accession>A0A8J3TGM2</accession>
<comment type="similarity">
    <text evidence="2">Belongs to the pterin-4-alpha-carbinolamine dehydratase family.</text>
</comment>
<evidence type="ECO:0000313" key="6">
    <source>
        <dbReference type="EMBL" id="GII21105.1"/>
    </source>
</evidence>
<evidence type="ECO:0000256" key="5">
    <source>
        <dbReference type="ARBA" id="ARBA00023239"/>
    </source>
</evidence>
<dbReference type="EMBL" id="BOON01000005">
    <property type="protein sequence ID" value="GII21105.1"/>
    <property type="molecule type" value="Genomic_DNA"/>
</dbReference>
<keyword evidence="5" id="KW-0456">Lyase</keyword>
<reference evidence="6" key="1">
    <citation type="submission" date="2021-01" db="EMBL/GenBank/DDBJ databases">
        <title>Whole genome shotgun sequence of Planosporangium mesophilum NBRC 109066.</title>
        <authorList>
            <person name="Komaki H."/>
            <person name="Tamura T."/>
        </authorList>
    </citation>
    <scope>NUCLEOTIDE SEQUENCE</scope>
    <source>
        <strain evidence="6">NBRC 109066</strain>
    </source>
</reference>
<dbReference type="GO" id="GO:0006729">
    <property type="term" value="P:tetrahydrobiopterin biosynthetic process"/>
    <property type="evidence" value="ECO:0007669"/>
    <property type="project" value="InterPro"/>
</dbReference>
<evidence type="ECO:0000256" key="4">
    <source>
        <dbReference type="ARBA" id="ARBA00021735"/>
    </source>
</evidence>
<dbReference type="AlphaFoldDB" id="A0A8J3TGM2"/>
<dbReference type="Pfam" id="PF01329">
    <property type="entry name" value="Pterin_4a"/>
    <property type="match status" value="1"/>
</dbReference>
<gene>
    <name evidence="6" type="ORF">Pme01_07020</name>
</gene>
<evidence type="ECO:0000313" key="7">
    <source>
        <dbReference type="Proteomes" id="UP000599074"/>
    </source>
</evidence>
<protein>
    <recommendedName>
        <fullName evidence="4">Putative pterin-4-alpha-carbinolamine dehydratase</fullName>
        <ecNumber evidence="3">4.2.1.96</ecNumber>
    </recommendedName>
</protein>
<dbReference type="Proteomes" id="UP000599074">
    <property type="component" value="Unassembled WGS sequence"/>
</dbReference>
<dbReference type="InterPro" id="IPR036428">
    <property type="entry name" value="PCD_sf"/>
</dbReference>